<proteinExistence type="inferred from homology"/>
<comment type="caution">
    <text evidence="9">The sequence shown here is derived from an EMBL/GenBank/DDBJ whole genome shotgun (WGS) entry which is preliminary data.</text>
</comment>
<evidence type="ECO:0000256" key="7">
    <source>
        <dbReference type="SAM" id="Phobius"/>
    </source>
</evidence>
<comment type="subcellular location">
    <subcellularLocation>
        <location evidence="1">Cell membrane</location>
        <topology evidence="1">Multi-pass membrane protein</topology>
    </subcellularLocation>
</comment>
<dbReference type="PROSITE" id="PS50887">
    <property type="entry name" value="GGDEF"/>
    <property type="match status" value="1"/>
</dbReference>
<dbReference type="Gene3D" id="3.90.1640.10">
    <property type="entry name" value="inorganic pyrophosphatase (n-terminal core)"/>
    <property type="match status" value="1"/>
</dbReference>
<dbReference type="SMART" id="SM00267">
    <property type="entry name" value="GGDEF"/>
    <property type="match status" value="1"/>
</dbReference>
<keyword evidence="3 7" id="KW-0812">Transmembrane</keyword>
<organism evidence="9 10">
    <name type="scientific">Pallidibacillus thermolactis</name>
    <dbReference type="NCBI Taxonomy" id="251051"/>
    <lineage>
        <taxon>Bacteria</taxon>
        <taxon>Bacillati</taxon>
        <taxon>Bacillota</taxon>
        <taxon>Bacilli</taxon>
        <taxon>Bacillales</taxon>
        <taxon>Bacillaceae</taxon>
        <taxon>Pallidibacillus</taxon>
    </lineage>
</organism>
<dbReference type="Proteomes" id="UP001208656">
    <property type="component" value="Unassembled WGS sequence"/>
</dbReference>
<dbReference type="RefSeq" id="WP_173661186.1">
    <property type="nucleotide sequence ID" value="NZ_JAOUSE010000009.1"/>
</dbReference>
<gene>
    <name evidence="9" type="ORF">OEV82_05235</name>
</gene>
<dbReference type="InterPro" id="IPR051319">
    <property type="entry name" value="Oligoribo/pAp-PDE_c-di-AMP_PDE"/>
</dbReference>
<keyword evidence="2 6" id="KW-1003">Cell membrane</keyword>
<dbReference type="InterPro" id="IPR014528">
    <property type="entry name" value="GdpP/PdeA"/>
</dbReference>
<accession>A0ABT2WDU2</accession>
<dbReference type="EC" id="3.1.4.-" evidence="6"/>
<comment type="catalytic activity">
    <reaction evidence="6">
        <text>3',3'-c-di-AMP + H2O = 5'-O-phosphonoadenylyl-(3'-&gt;5')-adenosine + H(+)</text>
        <dbReference type="Rhea" id="RHEA:54420"/>
        <dbReference type="ChEBI" id="CHEBI:15377"/>
        <dbReference type="ChEBI" id="CHEBI:15378"/>
        <dbReference type="ChEBI" id="CHEBI:71500"/>
        <dbReference type="ChEBI" id="CHEBI:138171"/>
    </reaction>
</comment>
<dbReference type="PANTHER" id="PTHR47618:SF2">
    <property type="entry name" value="CYCLIC-DI-AMP PHOSPHODIESTERASE GDPP"/>
    <property type="match status" value="1"/>
</dbReference>
<dbReference type="InterPro" id="IPR001667">
    <property type="entry name" value="DDH_dom"/>
</dbReference>
<dbReference type="InterPro" id="IPR049553">
    <property type="entry name" value="GdpP-like_PAS"/>
</dbReference>
<comment type="function">
    <text evidence="6">Has phosphodiesterase (PDE) activity against cyclic-di-AMP (c-di-AMP).</text>
</comment>
<dbReference type="PIRSF" id="PIRSF026583">
    <property type="entry name" value="YybT"/>
    <property type="match status" value="1"/>
</dbReference>
<dbReference type="Gene3D" id="3.30.450.20">
    <property type="entry name" value="PAS domain"/>
    <property type="match status" value="1"/>
</dbReference>
<evidence type="ECO:0000256" key="3">
    <source>
        <dbReference type="ARBA" id="ARBA00022692"/>
    </source>
</evidence>
<dbReference type="EMBL" id="JAOUSE010000009">
    <property type="protein sequence ID" value="MCU9593853.1"/>
    <property type="molecule type" value="Genomic_DNA"/>
</dbReference>
<evidence type="ECO:0000256" key="6">
    <source>
        <dbReference type="PIRNR" id="PIRNR026583"/>
    </source>
</evidence>
<dbReference type="InterPro" id="IPR038763">
    <property type="entry name" value="DHH_sf"/>
</dbReference>
<dbReference type="InterPro" id="IPR003156">
    <property type="entry name" value="DHHA1_dom"/>
</dbReference>
<dbReference type="Pfam" id="PF01368">
    <property type="entry name" value="DHH"/>
    <property type="match status" value="1"/>
</dbReference>
<dbReference type="Gene3D" id="3.10.310.30">
    <property type="match status" value="1"/>
</dbReference>
<sequence>MPIFLKKRRIQRILITFLVIMMILSIICVFYNWWLAIIHILVIISFYYLLIKADAVFQSEAEKYISLLSYRVKKVGEEALLQMPIGILLINDDYIIEWANPYMASCLNEDSLIGRSLYDVADVLIPVIKQEIENEKVTLNDHQYQMIYKKEEKLLYFFDITEQALIEKKYKDEKPVISIVYLDNYDEITQAMDDRERGNLNSRVTSLLNEWANHFGIYLKRVNSDRYIAFFNEKILHELEKDKFSILDKVRESIVRNNIPLTLSIGVGVGLSSLPDIGASAQSSLDLALGRGGDQVAIKLTNGRVKFFGGKTNPMEKRTRVRARVISHALGELIQESSQIFIMGHKYPDMDAIGSSIGILKIAQIYKKETYVILNEQEVDSGVQKLLDEVKAKTDIYKHFISPSEALDLNMDNALLIIVDTHKPSLVIEERLVDQIERTVVIDHHRRSEEFVHNPLLVYMEPYASSTSELVTELLEYQPFKKIDILEATALLAGIIVDTKSFTLRTGSRTFDAASFLRSKGADTVLVQKFLKEDVDTYIKRAKLIEKVEFYHNGIAITKGESDEVLSQVLIAQTADILLTMENVEAAFVISRRPDDSIGISARSLGNINVQLIMEGLEGGGHLTNAATQLYETSIEDAEQRLKEVIDKYLEGGNEE</sequence>
<keyword evidence="5 6" id="KW-0472">Membrane</keyword>
<dbReference type="Pfam" id="PF21370">
    <property type="entry name" value="PAS_GdpP"/>
    <property type="match status" value="1"/>
</dbReference>
<dbReference type="SUPFAM" id="SSF64182">
    <property type="entry name" value="DHH phosphoesterases"/>
    <property type="match status" value="1"/>
</dbReference>
<evidence type="ECO:0000259" key="8">
    <source>
        <dbReference type="PROSITE" id="PS50887"/>
    </source>
</evidence>
<dbReference type="Pfam" id="PF02272">
    <property type="entry name" value="DHHA1"/>
    <property type="match status" value="1"/>
</dbReference>
<reference evidence="9 10" key="1">
    <citation type="submission" date="2022-10" db="EMBL/GenBank/DDBJ databases">
        <title>Description of Fervidibacillus gen. nov. in the family Fervidibacillaceae fam. nov. with two species, Fervidibacillus albus sp. nov., and Fervidibacillus halotolerans sp. nov., isolated from tidal flat sediments.</title>
        <authorList>
            <person name="Kwon K.K."/>
            <person name="Yang S.-H."/>
        </authorList>
    </citation>
    <scope>NUCLEOTIDE SEQUENCE [LARGE SCALE GENOMIC DNA]</scope>
    <source>
        <strain evidence="9 10">DSM 23332</strain>
    </source>
</reference>
<keyword evidence="4 7" id="KW-1133">Transmembrane helix</keyword>
<evidence type="ECO:0000256" key="2">
    <source>
        <dbReference type="ARBA" id="ARBA00022475"/>
    </source>
</evidence>
<protein>
    <recommendedName>
        <fullName evidence="6">Cyclic-di-AMP phosphodiesterase</fullName>
        <ecNumber evidence="6">3.1.4.-</ecNumber>
    </recommendedName>
</protein>
<keyword evidence="6" id="KW-0378">Hydrolase</keyword>
<dbReference type="Pfam" id="PF24898">
    <property type="entry name" value="GGDEF_GdpP"/>
    <property type="match status" value="1"/>
</dbReference>
<keyword evidence="10" id="KW-1185">Reference proteome</keyword>
<evidence type="ECO:0000256" key="1">
    <source>
        <dbReference type="ARBA" id="ARBA00004651"/>
    </source>
</evidence>
<comment type="similarity">
    <text evidence="6">Belongs to the GdpP/PdeA phosphodiesterase family.</text>
</comment>
<name>A0ABT2WDU2_9BACI</name>
<evidence type="ECO:0000256" key="5">
    <source>
        <dbReference type="ARBA" id="ARBA00023136"/>
    </source>
</evidence>
<evidence type="ECO:0000256" key="4">
    <source>
        <dbReference type="ARBA" id="ARBA00022989"/>
    </source>
</evidence>
<evidence type="ECO:0000313" key="9">
    <source>
        <dbReference type="EMBL" id="MCU9593853.1"/>
    </source>
</evidence>
<evidence type="ECO:0000313" key="10">
    <source>
        <dbReference type="Proteomes" id="UP001208656"/>
    </source>
</evidence>
<dbReference type="InterPro" id="IPR000160">
    <property type="entry name" value="GGDEF_dom"/>
</dbReference>
<feature type="domain" description="GGDEF" evidence="8">
    <location>
        <begin position="173"/>
        <end position="301"/>
    </location>
</feature>
<feature type="transmembrane region" description="Helical" evidence="7">
    <location>
        <begin position="12"/>
        <end position="27"/>
    </location>
</feature>
<dbReference type="PANTHER" id="PTHR47618">
    <property type="entry name" value="BIFUNCTIONAL OLIGORIBONUCLEASE AND PAP PHOSPHATASE NRNA"/>
    <property type="match status" value="1"/>
</dbReference>